<accession>A0AA86U9X5</accession>
<reference evidence="3" key="1">
    <citation type="submission" date="2023-06" db="EMBL/GenBank/DDBJ databases">
        <authorList>
            <person name="Kurt Z."/>
        </authorList>
    </citation>
    <scope>NUCLEOTIDE SEQUENCE</scope>
</reference>
<sequence length="247" mass="28968">MSRTRPTLVQQAELEEGFVHMLNQICQTNIINLQEAVNFFKDLSYPIKRQFDWKQLDNTIGFGYERKTYSYKYINDVVFERFCNKWTEETKSKAKQFALKEINRRRELLQTANSDKAAFELCKDIKKLTLDHFGDFEMEAVVGSSKTMNDMLCHYIKDMSALARREDQRQPHPPINIQMKQHENTTGQTDVGDDNINQLDQNVSFSPEFYLLDLEVNLGSTQQGEHNEYKVFGDVCNELSFCCLHYQ</sequence>
<evidence type="ECO:0000313" key="5">
    <source>
        <dbReference type="EMBL" id="CAL6089227.1"/>
    </source>
</evidence>
<proteinExistence type="predicted"/>
<evidence type="ECO:0000313" key="2">
    <source>
        <dbReference type="EMBL" id="CAI9934599.1"/>
    </source>
</evidence>
<evidence type="ECO:0000313" key="6">
    <source>
        <dbReference type="Proteomes" id="UP001642409"/>
    </source>
</evidence>
<comment type="caution">
    <text evidence="3">The sequence shown here is derived from an EMBL/GenBank/DDBJ whole genome shotgun (WGS) entry which is preliminary data.</text>
</comment>
<dbReference type="EMBL" id="CAXDID020000417">
    <property type="protein sequence ID" value="CAL6089227.1"/>
    <property type="molecule type" value="Genomic_DNA"/>
</dbReference>
<reference evidence="4 6" key="2">
    <citation type="submission" date="2024-07" db="EMBL/GenBank/DDBJ databases">
        <authorList>
            <person name="Akdeniz Z."/>
        </authorList>
    </citation>
    <scope>NUCLEOTIDE SEQUENCE [LARGE SCALE GENOMIC DNA]</scope>
</reference>
<dbReference type="AlphaFoldDB" id="A0AA86U9X5"/>
<name>A0AA86U9X5_9EUKA</name>
<feature type="region of interest" description="Disordered" evidence="1">
    <location>
        <begin position="166"/>
        <end position="197"/>
    </location>
</feature>
<evidence type="ECO:0000256" key="1">
    <source>
        <dbReference type="SAM" id="MobiDB-lite"/>
    </source>
</evidence>
<evidence type="ECO:0000313" key="4">
    <source>
        <dbReference type="EMBL" id="CAL6089223.1"/>
    </source>
</evidence>
<gene>
    <name evidence="2" type="ORF">HINF_LOCUS22244</name>
    <name evidence="3" type="ORF">HINF_LOCUS22248</name>
    <name evidence="4" type="ORF">HINF_LOCUS64708</name>
    <name evidence="5" type="ORF">HINF_LOCUS64712</name>
</gene>
<keyword evidence="6" id="KW-1185">Reference proteome</keyword>
<protein>
    <submittedName>
        <fullName evidence="4">Hypothetical_protein</fullName>
    </submittedName>
</protein>
<dbReference type="EMBL" id="CATOUU010000574">
    <property type="protein sequence ID" value="CAI9934599.1"/>
    <property type="molecule type" value="Genomic_DNA"/>
</dbReference>
<feature type="compositionally biased region" description="Polar residues" evidence="1">
    <location>
        <begin position="184"/>
        <end position="197"/>
    </location>
</feature>
<dbReference type="EMBL" id="CAXDID020000417">
    <property type="protein sequence ID" value="CAL6089223.1"/>
    <property type="molecule type" value="Genomic_DNA"/>
</dbReference>
<dbReference type="Proteomes" id="UP001642409">
    <property type="component" value="Unassembled WGS sequence"/>
</dbReference>
<evidence type="ECO:0000313" key="3">
    <source>
        <dbReference type="EMBL" id="CAI9934603.1"/>
    </source>
</evidence>
<organism evidence="3">
    <name type="scientific">Hexamita inflata</name>
    <dbReference type="NCBI Taxonomy" id="28002"/>
    <lineage>
        <taxon>Eukaryota</taxon>
        <taxon>Metamonada</taxon>
        <taxon>Diplomonadida</taxon>
        <taxon>Hexamitidae</taxon>
        <taxon>Hexamitinae</taxon>
        <taxon>Hexamita</taxon>
    </lineage>
</organism>
<dbReference type="EMBL" id="CATOUU010000574">
    <property type="protein sequence ID" value="CAI9934603.1"/>
    <property type="molecule type" value="Genomic_DNA"/>
</dbReference>